<gene>
    <name evidence="1" type="ORF">GMARGA_LOCUS14045</name>
</gene>
<accession>A0ABN7V630</accession>
<proteinExistence type="predicted"/>
<reference evidence="1 2" key="1">
    <citation type="submission" date="2021-06" db="EMBL/GenBank/DDBJ databases">
        <authorList>
            <person name="Kallberg Y."/>
            <person name="Tangrot J."/>
            <person name="Rosling A."/>
        </authorList>
    </citation>
    <scope>NUCLEOTIDE SEQUENCE [LARGE SCALE GENOMIC DNA]</scope>
    <source>
        <strain evidence="1 2">120-4 pot B 10/14</strain>
    </source>
</reference>
<protein>
    <submittedName>
        <fullName evidence="1">18721_t:CDS:1</fullName>
    </submittedName>
</protein>
<sequence>VVPESRGSVITAPPMCEFSFYYAFYENKKYEHNNTKLKTRFMDNNISRIQNFVFKIVPTRLEVGNSSLANPFIPWPCSKDPSNWSFFDFLSSNFEVIVNLPPGTNDINGLAGTWLKRFKLEVEARGYQVYKIVRQQNVATLKKAKIIADEQGRFLISYEINSKTPVSPITEVARDSRLSGLILKS</sequence>
<evidence type="ECO:0000313" key="1">
    <source>
        <dbReference type="EMBL" id="CAG8727302.1"/>
    </source>
</evidence>
<name>A0ABN7V630_GIGMA</name>
<dbReference type="EMBL" id="CAJVQB010009156">
    <property type="protein sequence ID" value="CAG8727302.1"/>
    <property type="molecule type" value="Genomic_DNA"/>
</dbReference>
<organism evidence="1 2">
    <name type="scientific">Gigaspora margarita</name>
    <dbReference type="NCBI Taxonomy" id="4874"/>
    <lineage>
        <taxon>Eukaryota</taxon>
        <taxon>Fungi</taxon>
        <taxon>Fungi incertae sedis</taxon>
        <taxon>Mucoromycota</taxon>
        <taxon>Glomeromycotina</taxon>
        <taxon>Glomeromycetes</taxon>
        <taxon>Diversisporales</taxon>
        <taxon>Gigasporaceae</taxon>
        <taxon>Gigaspora</taxon>
    </lineage>
</organism>
<feature type="non-terminal residue" evidence="1">
    <location>
        <position position="1"/>
    </location>
</feature>
<comment type="caution">
    <text evidence="1">The sequence shown here is derived from an EMBL/GenBank/DDBJ whole genome shotgun (WGS) entry which is preliminary data.</text>
</comment>
<keyword evidence="2" id="KW-1185">Reference proteome</keyword>
<evidence type="ECO:0000313" key="2">
    <source>
        <dbReference type="Proteomes" id="UP000789901"/>
    </source>
</evidence>
<dbReference type="Proteomes" id="UP000789901">
    <property type="component" value="Unassembled WGS sequence"/>
</dbReference>